<organism evidence="3 4">
    <name type="scientific">Desulforapulum autotrophicum (strain ATCC 43914 / DSM 3382 / VKM B-1955 / HRM2)</name>
    <name type="common">Desulfobacterium autotrophicum</name>
    <dbReference type="NCBI Taxonomy" id="177437"/>
    <lineage>
        <taxon>Bacteria</taxon>
        <taxon>Pseudomonadati</taxon>
        <taxon>Thermodesulfobacteriota</taxon>
        <taxon>Desulfobacteria</taxon>
        <taxon>Desulfobacterales</taxon>
        <taxon>Desulfobacteraceae</taxon>
        <taxon>Desulforapulum</taxon>
    </lineage>
</organism>
<keyword evidence="4" id="KW-1185">Reference proteome</keyword>
<gene>
    <name evidence="3" type="ordered locus">HRM2_48790</name>
</gene>
<sequence>MTRTVKFLTLLFALLLMTTMTQAETVKRYSLASGMIEYEVTGGGNVMGMISETRGYGTLYFKNYGDVTMEEQTTTTTVSGMVSKEDKAHTMKKIDHVTVYTVDFEREKINKGTDPIASQYLASGKNMSVDSEAQLQKMGGKKIGTEKVLGYSCEVWSLMGGKQWLYKGQVPLRIESEMMGMKSGMVAVKATFNKSVPDSKFKLPDYKIEVSPDYLSEGQALQQGEEMNEFGAMMGEMQAQMNANPNMTGAEQTAMMMQAMGNLDQDNSQLQRQKEQMPKMLQGMKQMETCLSKASSQADADRCEKEFSQLTRQLGLDDDEFSDDEDPLVWNENTKEQVLSELKEGIQSMEQMMPCIEKAQNMMDMMKCNPGM</sequence>
<evidence type="ECO:0000313" key="3">
    <source>
        <dbReference type="EMBL" id="ACN17927.1"/>
    </source>
</evidence>
<proteinExistence type="predicted"/>
<feature type="signal peptide" evidence="2">
    <location>
        <begin position="1"/>
        <end position="23"/>
    </location>
</feature>
<keyword evidence="1" id="KW-0175">Coiled coil</keyword>
<dbReference type="HOGENOM" id="CLU_749905_0_0_7"/>
<feature type="coiled-coil region" evidence="1">
    <location>
        <begin position="256"/>
        <end position="313"/>
    </location>
</feature>
<feature type="chain" id="PRO_5002900603" description="DUF4412 domain-containing protein" evidence="2">
    <location>
        <begin position="24"/>
        <end position="372"/>
    </location>
</feature>
<keyword evidence="2" id="KW-0732">Signal</keyword>
<dbReference type="KEGG" id="dat:HRM2_48790"/>
<accession>C0QII3</accession>
<evidence type="ECO:0008006" key="5">
    <source>
        <dbReference type="Google" id="ProtNLM"/>
    </source>
</evidence>
<protein>
    <recommendedName>
        <fullName evidence="5">DUF4412 domain-containing protein</fullName>
    </recommendedName>
</protein>
<dbReference type="eggNOG" id="ENOG5032Y6C">
    <property type="taxonomic scope" value="Bacteria"/>
</dbReference>
<reference evidence="3 4" key="1">
    <citation type="journal article" date="2009" name="Environ. Microbiol.">
        <title>Genome sequence of Desulfobacterium autotrophicum HRM2, a marine sulfate reducer oxidizing organic carbon completely to carbon dioxide.</title>
        <authorList>
            <person name="Strittmatter A.W."/>
            <person name="Liesegang H."/>
            <person name="Rabus R."/>
            <person name="Decker I."/>
            <person name="Amann J."/>
            <person name="Andres S."/>
            <person name="Henne A."/>
            <person name="Fricke W.F."/>
            <person name="Martinez-Arias R."/>
            <person name="Bartels D."/>
            <person name="Goesmann A."/>
            <person name="Krause L."/>
            <person name="Puehler A."/>
            <person name="Klenk H.P."/>
            <person name="Richter M."/>
            <person name="Schuler M."/>
            <person name="Gloeckner F.O."/>
            <person name="Meyerdierks A."/>
            <person name="Gottschalk G."/>
            <person name="Amann R."/>
        </authorList>
    </citation>
    <scope>NUCLEOTIDE SEQUENCE [LARGE SCALE GENOMIC DNA]</scope>
    <source>
        <strain evidence="4">ATCC 43914 / DSM 3382 / HRM2</strain>
    </source>
</reference>
<dbReference type="EMBL" id="CP001087">
    <property type="protein sequence ID" value="ACN17927.1"/>
    <property type="molecule type" value="Genomic_DNA"/>
</dbReference>
<evidence type="ECO:0000256" key="1">
    <source>
        <dbReference type="SAM" id="Coils"/>
    </source>
</evidence>
<evidence type="ECO:0000256" key="2">
    <source>
        <dbReference type="SAM" id="SignalP"/>
    </source>
</evidence>
<name>C0QII3_DESAH</name>
<dbReference type="Proteomes" id="UP000000442">
    <property type="component" value="Chromosome"/>
</dbReference>
<evidence type="ECO:0000313" key="4">
    <source>
        <dbReference type="Proteomes" id="UP000000442"/>
    </source>
</evidence>
<dbReference type="AlphaFoldDB" id="C0QII3"/>